<proteinExistence type="predicted"/>
<dbReference type="Proteomes" id="UP000586976">
    <property type="component" value="Unassembled WGS sequence"/>
</dbReference>
<evidence type="ECO:0000313" key="2">
    <source>
        <dbReference type="Proteomes" id="UP000586976"/>
    </source>
</evidence>
<gene>
    <name evidence="1" type="ORF">H1V43_34150</name>
</gene>
<dbReference type="EMBL" id="JACEQY010000057">
    <property type="protein sequence ID" value="MBA4866276.1"/>
    <property type="molecule type" value="Genomic_DNA"/>
</dbReference>
<protein>
    <submittedName>
        <fullName evidence="1">Uncharacterized protein</fullName>
    </submittedName>
</protein>
<name>A0A7W2D7X8_9ACTN</name>
<evidence type="ECO:0000313" key="1">
    <source>
        <dbReference type="EMBL" id="MBA4866276.1"/>
    </source>
</evidence>
<organism evidence="1 2">
    <name type="scientific">Streptomyces himalayensis subsp. aureolus</name>
    <dbReference type="NCBI Taxonomy" id="2758039"/>
    <lineage>
        <taxon>Bacteria</taxon>
        <taxon>Bacillati</taxon>
        <taxon>Actinomycetota</taxon>
        <taxon>Actinomycetes</taxon>
        <taxon>Kitasatosporales</taxon>
        <taxon>Streptomycetaceae</taxon>
        <taxon>Streptomyces</taxon>
        <taxon>Streptomyces himalayensis</taxon>
    </lineage>
</organism>
<keyword evidence="2" id="KW-1185">Reference proteome</keyword>
<dbReference type="AlphaFoldDB" id="A0A7W2D7X8"/>
<comment type="caution">
    <text evidence="1">The sequence shown here is derived from an EMBL/GenBank/DDBJ whole genome shotgun (WGS) entry which is preliminary data.</text>
</comment>
<reference evidence="1 2" key="1">
    <citation type="submission" date="2020-07" db="EMBL/GenBank/DDBJ databases">
        <title>Streptomyces isolated from Indian soil.</title>
        <authorList>
            <person name="Mandal S."/>
            <person name="Maiti P.K."/>
        </authorList>
    </citation>
    <scope>NUCLEOTIDE SEQUENCE [LARGE SCALE GENOMIC DNA]</scope>
    <source>
        <strain evidence="1 2">PSKA54</strain>
    </source>
</reference>
<dbReference type="RefSeq" id="WP_181867689.1">
    <property type="nucleotide sequence ID" value="NZ_JACEQY010000057.1"/>
</dbReference>
<accession>A0A7W2D7X8</accession>
<sequence>MPGEDLHEIGADGARRAKEWLEATTRVKASWTNTDAKWSRRMTFQWPKGKQTQFSLDLGGLLCGGEFDNDIFMAECKKYSSPGDQGTHYLSYLAKCYVIASNPQCFVDHFMWITWCPFNVQDWNRLLSKEWIEKALHKHSSDVFGDIPPEEVQSHIDNELVGWVADRLWMIVLSDKQEQLVITREHRALIQKNEVLEGVR</sequence>